<keyword evidence="3" id="KW-1185">Reference proteome</keyword>
<organism evidence="2 3">
    <name type="scientific">Streptomyces laurentii</name>
    <dbReference type="NCBI Taxonomy" id="39478"/>
    <lineage>
        <taxon>Bacteria</taxon>
        <taxon>Bacillati</taxon>
        <taxon>Actinomycetota</taxon>
        <taxon>Actinomycetes</taxon>
        <taxon>Kitasatosporales</taxon>
        <taxon>Streptomycetaceae</taxon>
        <taxon>Streptomyces</taxon>
    </lineage>
</organism>
<name>A0A160NYN5_STRLU</name>
<evidence type="ECO:0000313" key="2">
    <source>
        <dbReference type="EMBL" id="BAU82990.1"/>
    </source>
</evidence>
<evidence type="ECO:0000256" key="1">
    <source>
        <dbReference type="SAM" id="MobiDB-lite"/>
    </source>
</evidence>
<proteinExistence type="predicted"/>
<feature type="region of interest" description="Disordered" evidence="1">
    <location>
        <begin position="1"/>
        <end position="73"/>
    </location>
</feature>
<feature type="compositionally biased region" description="Low complexity" evidence="1">
    <location>
        <begin position="37"/>
        <end position="55"/>
    </location>
</feature>
<gene>
    <name evidence="2" type="ORF">SLA_2053</name>
</gene>
<evidence type="ECO:0000313" key="3">
    <source>
        <dbReference type="Proteomes" id="UP000217676"/>
    </source>
</evidence>
<dbReference type="AlphaFoldDB" id="A0A160NYN5"/>
<reference evidence="2 3" key="1">
    <citation type="journal article" date="2016" name="Genome Announc.">
        <title>Complete Genome Sequence of Thiostrepton-Producing Streptomyces laurentii ATCC 31255.</title>
        <authorList>
            <person name="Doi K."/>
            <person name="Fujino Y."/>
            <person name="Nagayoshi Y."/>
            <person name="Ohshima T."/>
            <person name="Ogata S."/>
        </authorList>
    </citation>
    <scope>NUCLEOTIDE SEQUENCE [LARGE SCALE GENOMIC DNA]</scope>
    <source>
        <strain evidence="2 3">ATCC 31255</strain>
    </source>
</reference>
<dbReference type="Proteomes" id="UP000217676">
    <property type="component" value="Chromosome"/>
</dbReference>
<accession>A0A160NYN5</accession>
<dbReference type="EMBL" id="AP017424">
    <property type="protein sequence ID" value="BAU82990.1"/>
    <property type="molecule type" value="Genomic_DNA"/>
</dbReference>
<sequence length="199" mass="21274">MNPPEAPDPFDGRGRDPVARPGHAVRLRCSTRGLYNRPGRPGRPGAAPARRASAGRAHERESTKKAPSTEGDFLSAQVKRVNLRRVAVGRVGLEPISVTRLTCDDAEGPDISIRFHPADSPSIRLCREPLGVRHTASSAPRAPTAPAKPRKTLSASIAESLHGLLWVTTSRPPVRLLITVTLRSVVPLSIAPSGPSTYS</sequence>
<dbReference type="KEGG" id="slau:SLA_2053"/>
<protein>
    <submittedName>
        <fullName evidence="2">Uncharacterized protein</fullName>
    </submittedName>
</protein>